<accession>A0A1V4ASI0</accession>
<keyword evidence="1" id="KW-1133">Transmembrane helix</keyword>
<gene>
    <name evidence="2" type="ORF">AYP45_10835</name>
</gene>
<dbReference type="Proteomes" id="UP000189681">
    <property type="component" value="Unassembled WGS sequence"/>
</dbReference>
<feature type="transmembrane region" description="Helical" evidence="1">
    <location>
        <begin position="52"/>
        <end position="74"/>
    </location>
</feature>
<organism evidence="2 3">
    <name type="scientific">Candidatus Brocadia carolinensis</name>
    <dbReference type="NCBI Taxonomy" id="1004156"/>
    <lineage>
        <taxon>Bacteria</taxon>
        <taxon>Pseudomonadati</taxon>
        <taxon>Planctomycetota</taxon>
        <taxon>Candidatus Brocadiia</taxon>
        <taxon>Candidatus Brocadiales</taxon>
        <taxon>Candidatus Brocadiaceae</taxon>
        <taxon>Candidatus Brocadia</taxon>
    </lineage>
</organism>
<feature type="transmembrane region" description="Helical" evidence="1">
    <location>
        <begin position="80"/>
        <end position="100"/>
    </location>
</feature>
<dbReference type="EMBL" id="AYTS01000098">
    <property type="protein sequence ID" value="OOP56108.1"/>
    <property type="molecule type" value="Genomic_DNA"/>
</dbReference>
<keyword evidence="1" id="KW-0472">Membrane</keyword>
<dbReference type="AlphaFoldDB" id="A0A1V4ASI0"/>
<reference evidence="2 3" key="1">
    <citation type="journal article" date="2017" name="Water Res.">
        <title>Discovery and metagenomic analysis of an anammox bacterial enrichment related to Candidatus "Brocadia caroliniensis" in a full-scale glycerol-fed nitritation-denitritation separate centrate treatment process.</title>
        <authorList>
            <person name="Park H."/>
            <person name="Brotto A.C."/>
            <person name="van Loosdrecht M.C."/>
            <person name="Chandran K."/>
        </authorList>
    </citation>
    <scope>NUCLEOTIDE SEQUENCE [LARGE SCALE GENOMIC DNA]</scope>
    <source>
        <strain evidence="2">26THWARD</strain>
    </source>
</reference>
<evidence type="ECO:0000256" key="1">
    <source>
        <dbReference type="SAM" id="Phobius"/>
    </source>
</evidence>
<evidence type="ECO:0000313" key="2">
    <source>
        <dbReference type="EMBL" id="OOP56108.1"/>
    </source>
</evidence>
<proteinExistence type="predicted"/>
<comment type="caution">
    <text evidence="2">The sequence shown here is derived from an EMBL/GenBank/DDBJ whole genome shotgun (WGS) entry which is preliminary data.</text>
</comment>
<evidence type="ECO:0000313" key="3">
    <source>
        <dbReference type="Proteomes" id="UP000189681"/>
    </source>
</evidence>
<protein>
    <submittedName>
        <fullName evidence="2">Uncharacterized protein</fullName>
    </submittedName>
</protein>
<keyword evidence="1" id="KW-0812">Transmembrane</keyword>
<name>A0A1V4ASI0_9BACT</name>
<sequence>MLRTTFSKGTKWVVAGEKKARQLLVTVCDTIASHKSFLLNCATTFMAVKIGIILLATITTMAFLLNTATSYLSIEMSKVHSILFAFPLTMIILLKLYFIGKILMTYGRSRQVIKSVVQVILLKGKQGMQQIGERIPADVSPLSLKKARNR</sequence>